<dbReference type="Gene3D" id="3.30.70.1450">
    <property type="entry name" value="Regulator of K+ conductance, C-terminal domain"/>
    <property type="match status" value="1"/>
</dbReference>
<keyword evidence="9 10" id="KW-0472">Membrane</keyword>
<feature type="domain" description="RCK C-terminal" evidence="11">
    <location>
        <begin position="403"/>
        <end position="485"/>
    </location>
</feature>
<comment type="subcellular location">
    <subcellularLocation>
        <location evidence="1">Cell membrane</location>
        <topology evidence="1">Multi-pass membrane protein</topology>
    </subcellularLocation>
</comment>
<dbReference type="Pfam" id="PF02080">
    <property type="entry name" value="TrkA_C"/>
    <property type="match status" value="1"/>
</dbReference>
<dbReference type="InterPro" id="IPR036721">
    <property type="entry name" value="RCK_C_sf"/>
</dbReference>
<evidence type="ECO:0000256" key="10">
    <source>
        <dbReference type="SAM" id="Phobius"/>
    </source>
</evidence>
<keyword evidence="6 10" id="KW-0812">Transmembrane</keyword>
<comment type="caution">
    <text evidence="12">The sequence shown here is derived from an EMBL/GenBank/DDBJ whole genome shotgun (WGS) entry which is preliminary data.</text>
</comment>
<dbReference type="InterPro" id="IPR038770">
    <property type="entry name" value="Na+/solute_symporter_sf"/>
</dbReference>
<dbReference type="PROSITE" id="PS51202">
    <property type="entry name" value="RCK_C"/>
    <property type="match status" value="1"/>
</dbReference>
<dbReference type="GO" id="GO:0005886">
    <property type="term" value="C:plasma membrane"/>
    <property type="evidence" value="ECO:0007669"/>
    <property type="project" value="UniProtKB-SubCell"/>
</dbReference>
<organism evidence="12 13">
    <name type="scientific">Flaviaesturariibacter aridisoli</name>
    <dbReference type="NCBI Taxonomy" id="2545761"/>
    <lineage>
        <taxon>Bacteria</taxon>
        <taxon>Pseudomonadati</taxon>
        <taxon>Bacteroidota</taxon>
        <taxon>Chitinophagia</taxon>
        <taxon>Chitinophagales</taxon>
        <taxon>Chitinophagaceae</taxon>
        <taxon>Flaviaestuariibacter</taxon>
    </lineage>
</organism>
<dbReference type="NCBIfam" id="NF003716">
    <property type="entry name" value="PRK05326.1-3"/>
    <property type="match status" value="1"/>
</dbReference>
<feature type="transmembrane region" description="Helical" evidence="10">
    <location>
        <begin position="367"/>
        <end position="390"/>
    </location>
</feature>
<evidence type="ECO:0000256" key="8">
    <source>
        <dbReference type="ARBA" id="ARBA00023065"/>
    </source>
</evidence>
<dbReference type="GO" id="GO:0008324">
    <property type="term" value="F:monoatomic cation transmembrane transporter activity"/>
    <property type="evidence" value="ECO:0007669"/>
    <property type="project" value="InterPro"/>
</dbReference>
<sequence>MVLETSNILLIGSLLLLISVIAGKTIRRLGVPTLIFFLIVGILAGSEGVGGIHFDNAKFAQFIGIVALNFILFSGGLDTRWQHIRPVLSKGIALSTAGVFITALSVGVFVHYVFGFTLAEGLLLGSVISATDAAAVFSILRGKGIGLKGPLQPMLELESGSNDPMAYFLTITFTGIVAQGDADAWTLVLSFFKEFIIGGALGLLMGRASVWLINNIRLGTEGLYPVLTLGLALFTYSCTHALGGNGFLAIYLCAIIMGNSPMVRRRSLTRFYDGQAWLMQIILFLTLGLQVFPSRILPLVGTGLAISAFLMFVARPLGVFLALLPFRINRRNKLFLSWVGLRGGVPIVFATYPLLAGLDKAEMIFNLVFFISVTSVLLQGTTLSPVARLLGVSVPANRRRLDAAFETEDQVHGEQRVLHIPPGARSAGRRIVELRLPQRVTILSIEREGRFVLPNGSTRLAVGDRVQVLAPDHNALTELRRLGWEDGEEETASYA</sequence>
<feature type="transmembrane region" description="Helical" evidence="10">
    <location>
        <begin position="299"/>
        <end position="323"/>
    </location>
</feature>
<evidence type="ECO:0000256" key="7">
    <source>
        <dbReference type="ARBA" id="ARBA00022989"/>
    </source>
</evidence>
<feature type="transmembrane region" description="Helical" evidence="10">
    <location>
        <begin position="91"/>
        <end position="115"/>
    </location>
</feature>
<keyword evidence="2" id="KW-0813">Transport</keyword>
<evidence type="ECO:0000313" key="12">
    <source>
        <dbReference type="EMBL" id="TCZ68389.1"/>
    </source>
</evidence>
<dbReference type="EMBL" id="SKFH01000027">
    <property type="protein sequence ID" value="TCZ68389.1"/>
    <property type="molecule type" value="Genomic_DNA"/>
</dbReference>
<evidence type="ECO:0000256" key="6">
    <source>
        <dbReference type="ARBA" id="ARBA00022692"/>
    </source>
</evidence>
<keyword evidence="13" id="KW-1185">Reference proteome</keyword>
<feature type="transmembrane region" description="Helical" evidence="10">
    <location>
        <begin position="59"/>
        <end position="79"/>
    </location>
</feature>
<evidence type="ECO:0000256" key="2">
    <source>
        <dbReference type="ARBA" id="ARBA00022448"/>
    </source>
</evidence>
<keyword evidence="3" id="KW-0050">Antiport</keyword>
<feature type="transmembrane region" description="Helical" evidence="10">
    <location>
        <begin position="195"/>
        <end position="213"/>
    </location>
</feature>
<dbReference type="AlphaFoldDB" id="A0A4R4DY59"/>
<dbReference type="GO" id="GO:0015297">
    <property type="term" value="F:antiporter activity"/>
    <property type="evidence" value="ECO:0007669"/>
    <property type="project" value="UniProtKB-KW"/>
</dbReference>
<evidence type="ECO:0000259" key="11">
    <source>
        <dbReference type="PROSITE" id="PS51202"/>
    </source>
</evidence>
<evidence type="ECO:0000313" key="13">
    <source>
        <dbReference type="Proteomes" id="UP000295164"/>
    </source>
</evidence>
<evidence type="ECO:0000256" key="1">
    <source>
        <dbReference type="ARBA" id="ARBA00004651"/>
    </source>
</evidence>
<dbReference type="PANTHER" id="PTHR32507">
    <property type="entry name" value="NA(+)/H(+) ANTIPORTER 1"/>
    <property type="match status" value="1"/>
</dbReference>
<feature type="transmembrane region" description="Helical" evidence="10">
    <location>
        <begin position="34"/>
        <end position="53"/>
    </location>
</feature>
<dbReference type="Proteomes" id="UP000295164">
    <property type="component" value="Unassembled WGS sequence"/>
</dbReference>
<dbReference type="RefSeq" id="WP_131852846.1">
    <property type="nucleotide sequence ID" value="NZ_SKFH01000027.1"/>
</dbReference>
<gene>
    <name evidence="12" type="ORF">E0486_13990</name>
</gene>
<feature type="transmembrane region" description="Helical" evidence="10">
    <location>
        <begin position="276"/>
        <end position="293"/>
    </location>
</feature>
<dbReference type="OrthoDB" id="9810759at2"/>
<dbReference type="Gene3D" id="1.20.1530.20">
    <property type="match status" value="1"/>
</dbReference>
<dbReference type="NCBIfam" id="NF003715">
    <property type="entry name" value="PRK05326.1-2"/>
    <property type="match status" value="1"/>
</dbReference>
<evidence type="ECO:0000256" key="4">
    <source>
        <dbReference type="ARBA" id="ARBA00022475"/>
    </source>
</evidence>
<keyword evidence="7 10" id="KW-1133">Transmembrane helix</keyword>
<feature type="transmembrane region" description="Helical" evidence="10">
    <location>
        <begin position="121"/>
        <end position="140"/>
    </location>
</feature>
<keyword evidence="5" id="KW-0633">Potassium transport</keyword>
<evidence type="ECO:0000256" key="5">
    <source>
        <dbReference type="ARBA" id="ARBA00022538"/>
    </source>
</evidence>
<dbReference type="GO" id="GO:0006813">
    <property type="term" value="P:potassium ion transport"/>
    <property type="evidence" value="ECO:0007669"/>
    <property type="project" value="UniProtKB-KW"/>
</dbReference>
<proteinExistence type="predicted"/>
<accession>A0A4R4DY59</accession>
<dbReference type="SUPFAM" id="SSF116726">
    <property type="entry name" value="TrkA C-terminal domain-like"/>
    <property type="match status" value="1"/>
</dbReference>
<feature type="transmembrane region" description="Helical" evidence="10">
    <location>
        <begin position="233"/>
        <end position="256"/>
    </location>
</feature>
<dbReference type="GO" id="GO:1902600">
    <property type="term" value="P:proton transmembrane transport"/>
    <property type="evidence" value="ECO:0007669"/>
    <property type="project" value="InterPro"/>
</dbReference>
<feature type="transmembrane region" description="Helical" evidence="10">
    <location>
        <begin position="6"/>
        <end position="22"/>
    </location>
</feature>
<evidence type="ECO:0000256" key="3">
    <source>
        <dbReference type="ARBA" id="ARBA00022449"/>
    </source>
</evidence>
<dbReference type="PANTHER" id="PTHR32507:SF7">
    <property type="entry name" value="K(+)_H(+) ANTIPORTER NHAP2"/>
    <property type="match status" value="1"/>
</dbReference>
<keyword evidence="5" id="KW-0630">Potassium</keyword>
<feature type="transmembrane region" description="Helical" evidence="10">
    <location>
        <begin position="335"/>
        <end position="355"/>
    </location>
</feature>
<protein>
    <submittedName>
        <fullName evidence="12">Potassium/proton antiporter</fullName>
    </submittedName>
</protein>
<reference evidence="12 13" key="1">
    <citation type="submission" date="2019-03" db="EMBL/GenBank/DDBJ databases">
        <authorList>
            <person name="Kim M.K.M."/>
        </authorList>
    </citation>
    <scope>NUCLEOTIDE SEQUENCE [LARGE SCALE GENOMIC DNA]</scope>
    <source>
        <strain evidence="12 13">17J68-15</strain>
    </source>
</reference>
<dbReference type="InterPro" id="IPR006153">
    <property type="entry name" value="Cation/H_exchanger_TM"/>
</dbReference>
<dbReference type="Pfam" id="PF00999">
    <property type="entry name" value="Na_H_Exchanger"/>
    <property type="match status" value="1"/>
</dbReference>
<name>A0A4R4DY59_9BACT</name>
<evidence type="ECO:0000256" key="9">
    <source>
        <dbReference type="ARBA" id="ARBA00023136"/>
    </source>
</evidence>
<keyword evidence="4" id="KW-1003">Cell membrane</keyword>
<keyword evidence="8" id="KW-0406">Ion transport</keyword>
<dbReference type="InterPro" id="IPR006037">
    <property type="entry name" value="RCK_C"/>
</dbReference>